<protein>
    <submittedName>
        <fullName evidence="1">Uncharacterized protein</fullName>
    </submittedName>
</protein>
<proteinExistence type="predicted"/>
<evidence type="ECO:0000313" key="2">
    <source>
        <dbReference type="Proteomes" id="UP001430953"/>
    </source>
</evidence>
<evidence type="ECO:0000313" key="1">
    <source>
        <dbReference type="EMBL" id="KAL0113112.1"/>
    </source>
</evidence>
<gene>
    <name evidence="1" type="ORF">PUN28_012372</name>
</gene>
<organism evidence="1 2">
    <name type="scientific">Cardiocondyla obscurior</name>
    <dbReference type="NCBI Taxonomy" id="286306"/>
    <lineage>
        <taxon>Eukaryota</taxon>
        <taxon>Metazoa</taxon>
        <taxon>Ecdysozoa</taxon>
        <taxon>Arthropoda</taxon>
        <taxon>Hexapoda</taxon>
        <taxon>Insecta</taxon>
        <taxon>Pterygota</taxon>
        <taxon>Neoptera</taxon>
        <taxon>Endopterygota</taxon>
        <taxon>Hymenoptera</taxon>
        <taxon>Apocrita</taxon>
        <taxon>Aculeata</taxon>
        <taxon>Formicoidea</taxon>
        <taxon>Formicidae</taxon>
        <taxon>Myrmicinae</taxon>
        <taxon>Cardiocondyla</taxon>
    </lineage>
</organism>
<dbReference type="EMBL" id="JADYXP020000012">
    <property type="protein sequence ID" value="KAL0113112.1"/>
    <property type="molecule type" value="Genomic_DNA"/>
</dbReference>
<keyword evidence="2" id="KW-1185">Reference proteome</keyword>
<dbReference type="AlphaFoldDB" id="A0AAW2FGP7"/>
<name>A0AAW2FGP7_9HYME</name>
<sequence length="86" mass="10536">MRTRFIFNHSYQTIVYKAYKFHYYHYERLCITFRKFRYRFSCEYSNFLRNISCSVPLKSLFSIMIINLATQRISDDLGIYRQGTCS</sequence>
<reference evidence="1 2" key="1">
    <citation type="submission" date="2023-03" db="EMBL/GenBank/DDBJ databases">
        <title>High recombination rates correlate with genetic variation in Cardiocondyla obscurior ants.</title>
        <authorList>
            <person name="Errbii M."/>
        </authorList>
    </citation>
    <scope>NUCLEOTIDE SEQUENCE [LARGE SCALE GENOMIC DNA]</scope>
    <source>
        <strain evidence="1">Alpha-2009</strain>
        <tissue evidence="1">Whole body</tissue>
    </source>
</reference>
<dbReference type="Proteomes" id="UP001430953">
    <property type="component" value="Unassembled WGS sequence"/>
</dbReference>
<comment type="caution">
    <text evidence="1">The sequence shown here is derived from an EMBL/GenBank/DDBJ whole genome shotgun (WGS) entry which is preliminary data.</text>
</comment>
<accession>A0AAW2FGP7</accession>